<evidence type="ECO:0000313" key="2">
    <source>
        <dbReference type="Proteomes" id="UP000186922"/>
    </source>
</evidence>
<proteinExistence type="predicted"/>
<accession>A0A1D1UVX8</accession>
<organism evidence="1 2">
    <name type="scientific">Ramazzottius varieornatus</name>
    <name type="common">Water bear</name>
    <name type="synonym">Tardigrade</name>
    <dbReference type="NCBI Taxonomy" id="947166"/>
    <lineage>
        <taxon>Eukaryota</taxon>
        <taxon>Metazoa</taxon>
        <taxon>Ecdysozoa</taxon>
        <taxon>Tardigrada</taxon>
        <taxon>Eutardigrada</taxon>
        <taxon>Parachela</taxon>
        <taxon>Hypsibioidea</taxon>
        <taxon>Ramazzottiidae</taxon>
        <taxon>Ramazzottius</taxon>
    </lineage>
</organism>
<reference evidence="1 2" key="1">
    <citation type="journal article" date="2016" name="Nat. Commun.">
        <title>Extremotolerant tardigrade genome and improved radiotolerance of human cultured cells by tardigrade-unique protein.</title>
        <authorList>
            <person name="Hashimoto T."/>
            <person name="Horikawa D.D."/>
            <person name="Saito Y."/>
            <person name="Kuwahara H."/>
            <person name="Kozuka-Hata H."/>
            <person name="Shin-I T."/>
            <person name="Minakuchi Y."/>
            <person name="Ohishi K."/>
            <person name="Motoyama A."/>
            <person name="Aizu T."/>
            <person name="Enomoto A."/>
            <person name="Kondo K."/>
            <person name="Tanaka S."/>
            <person name="Hara Y."/>
            <person name="Koshikawa S."/>
            <person name="Sagara H."/>
            <person name="Miura T."/>
            <person name="Yokobori S."/>
            <person name="Miyagawa K."/>
            <person name="Suzuki Y."/>
            <person name="Kubo T."/>
            <person name="Oyama M."/>
            <person name="Kohara Y."/>
            <person name="Fujiyama A."/>
            <person name="Arakawa K."/>
            <person name="Katayama T."/>
            <person name="Toyoda A."/>
            <person name="Kunieda T."/>
        </authorList>
    </citation>
    <scope>NUCLEOTIDE SEQUENCE [LARGE SCALE GENOMIC DNA]</scope>
    <source>
        <strain evidence="1 2">YOKOZUNA-1</strain>
    </source>
</reference>
<evidence type="ECO:0000313" key="1">
    <source>
        <dbReference type="EMBL" id="GAU93631.1"/>
    </source>
</evidence>
<gene>
    <name evidence="1" type="primary">RvY_05542</name>
    <name evidence="1" type="synonym">RvY_05542.1</name>
    <name evidence="1" type="ORF">RvY_05542-1</name>
</gene>
<dbReference type="Proteomes" id="UP000186922">
    <property type="component" value="Unassembled WGS sequence"/>
</dbReference>
<keyword evidence="2" id="KW-1185">Reference proteome</keyword>
<dbReference type="EMBL" id="BDGG01000002">
    <property type="protein sequence ID" value="GAU93631.1"/>
    <property type="molecule type" value="Genomic_DNA"/>
</dbReference>
<comment type="caution">
    <text evidence="1">The sequence shown here is derived from an EMBL/GenBank/DDBJ whole genome shotgun (WGS) entry which is preliminary data.</text>
</comment>
<protein>
    <submittedName>
        <fullName evidence="1">Uncharacterized protein</fullName>
    </submittedName>
</protein>
<dbReference type="AlphaFoldDB" id="A0A1D1UVX8"/>
<sequence>MYTICGYFSTHRDESLPRREYLQWRGNVLRETIGTIVPRNHLVGGLYGESVLCVMMSSWEEDATCSVCDGGCEIWKTTQVYCLDALPCVGINIARVTCTISELCSLPEKKCIPTFSL</sequence>
<name>A0A1D1UVX8_RAMVA</name>